<comment type="function">
    <text evidence="1">RNA-dependent RNA polymerase that plays an essential role in the virus replication.</text>
</comment>
<evidence type="ECO:0000256" key="5">
    <source>
        <dbReference type="ARBA" id="ARBA00022695"/>
    </source>
</evidence>
<keyword evidence="6 8" id="KW-0547">Nucleotide-binding</keyword>
<dbReference type="GO" id="GO:0000166">
    <property type="term" value="F:nucleotide binding"/>
    <property type="evidence" value="ECO:0007669"/>
    <property type="project" value="UniProtKB-KW"/>
</dbReference>
<evidence type="ECO:0000256" key="2">
    <source>
        <dbReference type="ARBA" id="ARBA00012494"/>
    </source>
</evidence>
<reference evidence="10" key="1">
    <citation type="submission" date="2019-11" db="EMBL/GenBank/DDBJ databases">
        <title>Viral genomes from plants on the riverside of the ancient canal in Zhenjiang, China.</title>
        <authorList>
            <person name="Lu X."/>
            <person name="Yang X.S."/>
            <person name="Zhang W."/>
        </authorList>
    </citation>
    <scope>NUCLEOTIDE SEQUENCE</scope>
    <source>
        <strain evidence="10">Pt111-tom-13</strain>
    </source>
</reference>
<evidence type="ECO:0000256" key="7">
    <source>
        <dbReference type="ARBA" id="ARBA00022953"/>
    </source>
</evidence>
<keyword evidence="5 8" id="KW-0548">Nucleotidyltransferase</keyword>
<dbReference type="Gene3D" id="3.30.70.270">
    <property type="match status" value="1"/>
</dbReference>
<accession>A0A7G9INN1</accession>
<dbReference type="PROSITE" id="PS50507">
    <property type="entry name" value="RDRP_SSRNA_POS"/>
    <property type="match status" value="1"/>
</dbReference>
<dbReference type="EMBL" id="MN729623">
    <property type="protein sequence ID" value="QNM36913.1"/>
    <property type="molecule type" value="Genomic_RNA"/>
</dbReference>
<proteinExistence type="predicted"/>
<dbReference type="CDD" id="cd23206">
    <property type="entry name" value="Tombusviridae_RdRp"/>
    <property type="match status" value="1"/>
</dbReference>
<evidence type="ECO:0000313" key="10">
    <source>
        <dbReference type="EMBL" id="QNM36913.1"/>
    </source>
</evidence>
<dbReference type="SUPFAM" id="SSF56672">
    <property type="entry name" value="DNA/RNA polymerases"/>
    <property type="match status" value="1"/>
</dbReference>
<feature type="domain" description="RdRp catalytic" evidence="9">
    <location>
        <begin position="156"/>
        <end position="275"/>
    </location>
</feature>
<dbReference type="EC" id="2.7.7.48" evidence="2 8"/>
<evidence type="ECO:0000256" key="1">
    <source>
        <dbReference type="ARBA" id="ARBA00002753"/>
    </source>
</evidence>
<dbReference type="InterPro" id="IPR043128">
    <property type="entry name" value="Rev_trsase/Diguanyl_cyclase"/>
</dbReference>
<dbReference type="InterPro" id="IPR002166">
    <property type="entry name" value="RNA_pol_HCV"/>
</dbReference>
<evidence type="ECO:0000259" key="9">
    <source>
        <dbReference type="PROSITE" id="PS50507"/>
    </source>
</evidence>
<keyword evidence="3 8" id="KW-0696">RNA-directed RNA polymerase</keyword>
<evidence type="ECO:0000256" key="4">
    <source>
        <dbReference type="ARBA" id="ARBA00022679"/>
    </source>
</evidence>
<dbReference type="InterPro" id="IPR007094">
    <property type="entry name" value="RNA-dir_pol_PSvirus"/>
</dbReference>
<dbReference type="GO" id="GO:0003968">
    <property type="term" value="F:RNA-directed RNA polymerase activity"/>
    <property type="evidence" value="ECO:0007669"/>
    <property type="project" value="UniProtKB-KW"/>
</dbReference>
<comment type="catalytic activity">
    <reaction evidence="8">
        <text>RNA(n) + a ribonucleoside 5'-triphosphate = RNA(n+1) + diphosphate</text>
        <dbReference type="Rhea" id="RHEA:21248"/>
        <dbReference type="Rhea" id="RHEA-COMP:14527"/>
        <dbReference type="Rhea" id="RHEA-COMP:17342"/>
        <dbReference type="ChEBI" id="CHEBI:33019"/>
        <dbReference type="ChEBI" id="CHEBI:61557"/>
        <dbReference type="ChEBI" id="CHEBI:140395"/>
        <dbReference type="EC" id="2.7.7.48"/>
    </reaction>
</comment>
<protein>
    <recommendedName>
        <fullName evidence="2 8">RNA-directed RNA polymerase</fullName>
        <ecNumber evidence="2 8">2.7.7.48</ecNumber>
    </recommendedName>
</protein>
<organism evidence="10">
    <name type="scientific">Trichosanthes kirilowii tombusvirus</name>
    <dbReference type="NCBI Taxonomy" id="2768088"/>
    <lineage>
        <taxon>Viruses</taxon>
        <taxon>Riboviria</taxon>
        <taxon>Orthornavirae</taxon>
        <taxon>Kitrinoviricota</taxon>
        <taxon>Tolucaviricetes</taxon>
        <taxon>Tolivirales</taxon>
        <taxon>Tombusviridae</taxon>
        <taxon>Procedovirinae</taxon>
        <taxon>Tombusvirus</taxon>
    </lineage>
</organism>
<evidence type="ECO:0000256" key="3">
    <source>
        <dbReference type="ARBA" id="ARBA00022484"/>
    </source>
</evidence>
<keyword evidence="4 8" id="KW-0808">Transferase</keyword>
<dbReference type="InterPro" id="IPR043502">
    <property type="entry name" value="DNA/RNA_pol_sf"/>
</dbReference>
<evidence type="ECO:0000256" key="8">
    <source>
        <dbReference type="RuleBase" id="RU363062"/>
    </source>
</evidence>
<dbReference type="GO" id="GO:0003723">
    <property type="term" value="F:RNA binding"/>
    <property type="evidence" value="ECO:0007669"/>
    <property type="project" value="InterPro"/>
</dbReference>
<sequence>MERLFYVKTPEGFAEPPLPSRDPCVALAGFRRKLLTRISKPTPVPLAEVPLWFKGSRRKRIARAVERLTLWGLRKRDRGVIAFPKPEKWWKKSVPRIIQGPTPEYVASCAKFLKPLEHRVFRAIDEVWGATTVMKGLDQDARGLAISEAWGSFSDPVAIGMDASRFDQHVSKPMLRFEHSVYDAVYGSKELRDLLKCQLEYQGRMYLPDGVIRYKMVGKRRSGDLNTSLGNILIMCAMCHTYVTELGLRPGKDVRLVNDGDDCVFVMERKFENVFCAGLADWFRALGFTMVVEEPAYELERLEFCQSRMVCVDGLWRMVRNPGKALQQDQQLVKHSNFNVVEWAKAVGLCGLHVSRGVPMLQAFYEVMAQGATTSSVLSHADFRREAVASLSGGKIASKAVDITPSTRVSFWRAYGVDPSTQRVYEQMIAGAHLDFSIARLSVRPGPGEHALSTATHALLSVLFNNAESKYLAV</sequence>
<dbReference type="GO" id="GO:0039694">
    <property type="term" value="P:viral RNA genome replication"/>
    <property type="evidence" value="ECO:0007669"/>
    <property type="project" value="InterPro"/>
</dbReference>
<evidence type="ECO:0000256" key="6">
    <source>
        <dbReference type="ARBA" id="ARBA00022741"/>
    </source>
</evidence>
<keyword evidence="7 8" id="KW-0693">Viral RNA replication</keyword>
<name>A0A7G9INN1_9TOMB</name>
<dbReference type="Pfam" id="PF00998">
    <property type="entry name" value="RdRP_3"/>
    <property type="match status" value="1"/>
</dbReference>